<proteinExistence type="predicted"/>
<dbReference type="EMBL" id="CM042880">
    <property type="protein sequence ID" value="KAI4388740.1"/>
    <property type="molecule type" value="Genomic_DNA"/>
</dbReference>
<comment type="caution">
    <text evidence="1">The sequence shown here is derived from an EMBL/GenBank/DDBJ whole genome shotgun (WGS) entry which is preliminary data.</text>
</comment>
<name>A0ACB9SBF4_9MYRT</name>
<protein>
    <submittedName>
        <fullName evidence="1">Uncharacterized protein</fullName>
    </submittedName>
</protein>
<evidence type="ECO:0000313" key="2">
    <source>
        <dbReference type="Proteomes" id="UP001057402"/>
    </source>
</evidence>
<dbReference type="Proteomes" id="UP001057402">
    <property type="component" value="Chromosome 1"/>
</dbReference>
<reference evidence="2" key="1">
    <citation type="journal article" date="2023" name="Front. Plant Sci.">
        <title>Chromosomal-level genome assembly of Melastoma candidum provides insights into trichome evolution.</title>
        <authorList>
            <person name="Zhong Y."/>
            <person name="Wu W."/>
            <person name="Sun C."/>
            <person name="Zou P."/>
            <person name="Liu Y."/>
            <person name="Dai S."/>
            <person name="Zhou R."/>
        </authorList>
    </citation>
    <scope>NUCLEOTIDE SEQUENCE [LARGE SCALE GENOMIC DNA]</scope>
</reference>
<keyword evidence="2" id="KW-1185">Reference proteome</keyword>
<evidence type="ECO:0000313" key="1">
    <source>
        <dbReference type="EMBL" id="KAI4388740.1"/>
    </source>
</evidence>
<accession>A0ACB9SBF4</accession>
<sequence length="701" mass="78326">MVMNDCEVARPSKRARRRITADRLDVLSFPADNNLNSPVEPFHKKVGAFLSRFGRLSFPPSVLSSVVVWELISSIGDSSAVPLHVVEEDVTRSSSVYCDQCRVVGWSGHPVCRKRYHFILRAEDDPSTSTNHVDKSRSCPRCGNPLHPADFSRCKWCNIMITADDMEEWVRSQLEDNGHLLHGVIHSNGFGHLLTLNGRAGGSRVLSGRDIMNFWDSLCTALSVRKVSVMDVSKKHGMEYRLLHAITHRHSWYGEWGYDFSSGSYALTLHTYRKAVHTLSNIPLSPLLFHGRKPKTYLQTLISFYMSISPTQLFNLHDLFSYMLTLIPHPPGRPSPCNVLCAWTMDDVRRVDSALIRVLEAAGAHSHWVARNSLKGALGGSASSELLDYCIRHLPGISAPNGMVVQARFSPTANALEFRLHPPDGQPCQLEDLLTRDNVIRDLKFLYDSLVHPETMMNHATPAMRDRIRDSAMKLLDCKQFMKDYLSEEKAIERPGSIQLWCHLELSNQAKDEPFLPPELVALPLNATVGDLKLEVTRTFQDIYPIFKRFRTEGLPEYGGIEDCFSLKLLTGLTGNVRVRGKCISKHGLNRFRMERGVETWTVDCVCGTKDDDGERMLACDTCGVWQHTRCAGIDNSDSVPMKFVCNRCANSTLQAATPTTTNPGEARDLPLPGGNCRVGAMVVASGQVMDNSVNVTFGVK</sequence>
<gene>
    <name evidence="1" type="ORF">MLD38_001044</name>
</gene>
<organism evidence="1 2">
    <name type="scientific">Melastoma candidum</name>
    <dbReference type="NCBI Taxonomy" id="119954"/>
    <lineage>
        <taxon>Eukaryota</taxon>
        <taxon>Viridiplantae</taxon>
        <taxon>Streptophyta</taxon>
        <taxon>Embryophyta</taxon>
        <taxon>Tracheophyta</taxon>
        <taxon>Spermatophyta</taxon>
        <taxon>Magnoliopsida</taxon>
        <taxon>eudicotyledons</taxon>
        <taxon>Gunneridae</taxon>
        <taxon>Pentapetalae</taxon>
        <taxon>rosids</taxon>
        <taxon>malvids</taxon>
        <taxon>Myrtales</taxon>
        <taxon>Melastomataceae</taxon>
        <taxon>Melastomatoideae</taxon>
        <taxon>Melastomateae</taxon>
        <taxon>Melastoma</taxon>
    </lineage>
</organism>